<dbReference type="PANTHER" id="PTHR24148:SF73">
    <property type="entry name" value="HET DOMAIN PROTEIN (AFU_ORTHOLOGUE AFUA_8G01020)"/>
    <property type="match status" value="1"/>
</dbReference>
<gene>
    <name evidence="1" type="ORF">SBRCBS47491_003528</name>
</gene>
<accession>A0ABP0BG02</accession>
<keyword evidence="2" id="KW-1185">Reference proteome</keyword>
<dbReference type="PANTHER" id="PTHR24148">
    <property type="entry name" value="ANKYRIN REPEAT DOMAIN-CONTAINING PROTEIN 39 HOMOLOG-RELATED"/>
    <property type="match status" value="1"/>
</dbReference>
<proteinExistence type="predicted"/>
<dbReference type="InterPro" id="IPR052895">
    <property type="entry name" value="HetReg/Transcr_Mod"/>
</dbReference>
<sequence length="185" mass="20664">MSYSEVFLQLGPASFRDVESLHEPDASSDAASSALKLQKALCMCRSKFATDARDKVYGLLGVLPDDVQKHIVPDYDVSIKDVFTKAAEYIISNTKRLDVLGMDWPAGRFSASASTKSKADLDSNNHRILSTWAIEIDRVVQTGIPISTVNTVDNFIMSFMHWYAMLQKDLRDSDEAQKRRANGVR</sequence>
<evidence type="ECO:0000313" key="2">
    <source>
        <dbReference type="Proteomes" id="UP001642406"/>
    </source>
</evidence>
<name>A0ABP0BG02_9PEZI</name>
<dbReference type="EMBL" id="CAWUHC010000024">
    <property type="protein sequence ID" value="CAK7218509.1"/>
    <property type="molecule type" value="Genomic_DNA"/>
</dbReference>
<organism evidence="1 2">
    <name type="scientific">Sporothrix bragantina</name>
    <dbReference type="NCBI Taxonomy" id="671064"/>
    <lineage>
        <taxon>Eukaryota</taxon>
        <taxon>Fungi</taxon>
        <taxon>Dikarya</taxon>
        <taxon>Ascomycota</taxon>
        <taxon>Pezizomycotina</taxon>
        <taxon>Sordariomycetes</taxon>
        <taxon>Sordariomycetidae</taxon>
        <taxon>Ophiostomatales</taxon>
        <taxon>Ophiostomataceae</taxon>
        <taxon>Sporothrix</taxon>
    </lineage>
</organism>
<protein>
    <submittedName>
        <fullName evidence="1">Uncharacterized protein</fullName>
    </submittedName>
</protein>
<evidence type="ECO:0000313" key="1">
    <source>
        <dbReference type="EMBL" id="CAK7218509.1"/>
    </source>
</evidence>
<reference evidence="1 2" key="1">
    <citation type="submission" date="2024-01" db="EMBL/GenBank/DDBJ databases">
        <authorList>
            <person name="Allen C."/>
            <person name="Tagirdzhanova G."/>
        </authorList>
    </citation>
    <scope>NUCLEOTIDE SEQUENCE [LARGE SCALE GENOMIC DNA]</scope>
</reference>
<comment type="caution">
    <text evidence="1">The sequence shown here is derived from an EMBL/GenBank/DDBJ whole genome shotgun (WGS) entry which is preliminary data.</text>
</comment>
<dbReference type="Proteomes" id="UP001642406">
    <property type="component" value="Unassembled WGS sequence"/>
</dbReference>